<reference evidence="1" key="1">
    <citation type="submission" date="2020-05" db="EMBL/GenBank/DDBJ databases">
        <authorList>
            <person name="Chiriac C."/>
            <person name="Salcher M."/>
            <person name="Ghai R."/>
            <person name="Kavagutti S V."/>
        </authorList>
    </citation>
    <scope>NUCLEOTIDE SEQUENCE</scope>
</reference>
<name>A0A6J7UKC4_9ZZZZ</name>
<sequence length="46" mass="5112">MIGEVIVLFASTHATDIWAIVMPRSAAIGWRASMLSNIASCQYRSW</sequence>
<evidence type="ECO:0000313" key="1">
    <source>
        <dbReference type="EMBL" id="CAB5066410.1"/>
    </source>
</evidence>
<protein>
    <submittedName>
        <fullName evidence="1">Unannotated protein</fullName>
    </submittedName>
</protein>
<gene>
    <name evidence="1" type="ORF">UFOPK4306_01812</name>
</gene>
<accession>A0A6J7UKC4</accession>
<dbReference type="EMBL" id="CAFBQP010000075">
    <property type="protein sequence ID" value="CAB5066410.1"/>
    <property type="molecule type" value="Genomic_DNA"/>
</dbReference>
<proteinExistence type="predicted"/>
<organism evidence="1">
    <name type="scientific">freshwater metagenome</name>
    <dbReference type="NCBI Taxonomy" id="449393"/>
    <lineage>
        <taxon>unclassified sequences</taxon>
        <taxon>metagenomes</taxon>
        <taxon>ecological metagenomes</taxon>
    </lineage>
</organism>
<dbReference type="AlphaFoldDB" id="A0A6J7UKC4"/>